<reference evidence="3" key="2">
    <citation type="journal article" date="2022" name="BMC Genomics">
        <title>Comparative genome analysis of mycobacteria focusing on tRNA and non-coding RNA.</title>
        <authorList>
            <person name="Behra P.R.K."/>
            <person name="Pettersson B.M.F."/>
            <person name="Ramesh M."/>
            <person name="Das S."/>
            <person name="Dasgupta S."/>
            <person name="Kirsebom L.A."/>
        </authorList>
    </citation>
    <scope>NUCLEOTIDE SEQUENCE</scope>
    <source>
        <strain evidence="3">DSM 44838</strain>
    </source>
</reference>
<keyword evidence="1" id="KW-0238">DNA-binding</keyword>
<dbReference type="InterPro" id="IPR004107">
    <property type="entry name" value="Integrase_SAM-like_N"/>
</dbReference>
<dbReference type="Gene3D" id="1.10.150.130">
    <property type="match status" value="1"/>
</dbReference>
<dbReference type="SUPFAM" id="SSF56349">
    <property type="entry name" value="DNA breaking-rejoining enzymes"/>
    <property type="match status" value="1"/>
</dbReference>
<reference evidence="3" key="1">
    <citation type="submission" date="2020-07" db="EMBL/GenBank/DDBJ databases">
        <authorList>
            <person name="Pettersson B.M.F."/>
            <person name="Behra P.R.K."/>
            <person name="Ramesh M."/>
            <person name="Das S."/>
            <person name="Dasgupta S."/>
            <person name="Kirsebom L.A."/>
        </authorList>
    </citation>
    <scope>NUCLEOTIDE SEQUENCE</scope>
    <source>
        <strain evidence="3">DSM 44838</strain>
    </source>
</reference>
<organism evidence="3 4">
    <name type="scientific">Mycobacterium yunnanensis</name>
    <dbReference type="NCBI Taxonomy" id="368477"/>
    <lineage>
        <taxon>Bacteria</taxon>
        <taxon>Bacillati</taxon>
        <taxon>Actinomycetota</taxon>
        <taxon>Actinomycetes</taxon>
        <taxon>Mycobacteriales</taxon>
        <taxon>Mycobacteriaceae</taxon>
        <taxon>Mycobacterium</taxon>
    </lineage>
</organism>
<keyword evidence="4" id="KW-1185">Reference proteome</keyword>
<evidence type="ECO:0000256" key="1">
    <source>
        <dbReference type="ARBA" id="ARBA00023125"/>
    </source>
</evidence>
<dbReference type="Proteomes" id="UP001141629">
    <property type="component" value="Unassembled WGS sequence"/>
</dbReference>
<evidence type="ECO:0000313" key="3">
    <source>
        <dbReference type="EMBL" id="MCV7424722.1"/>
    </source>
</evidence>
<proteinExistence type="predicted"/>
<dbReference type="GO" id="GO:0003677">
    <property type="term" value="F:DNA binding"/>
    <property type="evidence" value="ECO:0007669"/>
    <property type="project" value="UniProtKB-KW"/>
</dbReference>
<dbReference type="AlphaFoldDB" id="A0A9X2YSD7"/>
<comment type="caution">
    <text evidence="3">The sequence shown here is derived from an EMBL/GenBank/DDBJ whole genome shotgun (WGS) entry which is preliminary data.</text>
</comment>
<evidence type="ECO:0000313" key="4">
    <source>
        <dbReference type="Proteomes" id="UP001141629"/>
    </source>
</evidence>
<gene>
    <name evidence="3" type="ORF">H7K45_29705</name>
</gene>
<dbReference type="GO" id="GO:0015074">
    <property type="term" value="P:DNA integration"/>
    <property type="evidence" value="ECO:0007669"/>
    <property type="project" value="InterPro"/>
</dbReference>
<dbReference type="InterPro" id="IPR010998">
    <property type="entry name" value="Integrase_recombinase_N"/>
</dbReference>
<protein>
    <recommendedName>
        <fullName evidence="2">Integrase SAM-like N-terminal domain-containing protein</fullName>
    </recommendedName>
</protein>
<dbReference type="Pfam" id="PF14659">
    <property type="entry name" value="Phage_int_SAM_3"/>
    <property type="match status" value="1"/>
</dbReference>
<sequence>MPESAIADYITYWLEHFAEPSIRRTTYATYEGDVRLRIIPGIGKRKLKSLQAAHIRDVLTGLRTTCQCCEAFLSRTEARMFCAARRYNCRRPRCTLHLEPARDRCCGDDTRPLHLLSSNGPHHQTAALAAPGDRHTAELDPARRRHLRVFECGAVVRTKFVVTTVVKSTVRRDRHSAVRVNYLL</sequence>
<name>A0A9X2YSD7_9MYCO</name>
<feature type="domain" description="Integrase SAM-like N-terminal" evidence="2">
    <location>
        <begin position="7"/>
        <end position="62"/>
    </location>
</feature>
<dbReference type="InterPro" id="IPR011010">
    <property type="entry name" value="DNA_brk_join_enz"/>
</dbReference>
<evidence type="ECO:0000259" key="2">
    <source>
        <dbReference type="Pfam" id="PF14659"/>
    </source>
</evidence>
<accession>A0A9X2YSD7</accession>
<dbReference type="EMBL" id="JACKVK010000022">
    <property type="protein sequence ID" value="MCV7424722.1"/>
    <property type="molecule type" value="Genomic_DNA"/>
</dbReference>